<feature type="compositionally biased region" description="Basic and acidic residues" evidence="1">
    <location>
        <begin position="853"/>
        <end position="868"/>
    </location>
</feature>
<dbReference type="EMBL" id="HE601347">
    <property type="protein sequence ID" value="CAP27105.2"/>
    <property type="molecule type" value="Genomic_DNA"/>
</dbReference>
<dbReference type="WormBase" id="CBG06873">
    <property type="protein sequence ID" value="CBP21807"/>
    <property type="gene ID" value="WBGene00029072"/>
</dbReference>
<evidence type="ECO:0000313" key="3">
    <source>
        <dbReference type="EMBL" id="CAP27105.2"/>
    </source>
</evidence>
<dbReference type="OMA" id="HKNTDEH"/>
<evidence type="ECO:0000256" key="2">
    <source>
        <dbReference type="SAM" id="SignalP"/>
    </source>
</evidence>
<feature type="compositionally biased region" description="Polar residues" evidence="1">
    <location>
        <begin position="674"/>
        <end position="689"/>
    </location>
</feature>
<feature type="region of interest" description="Disordered" evidence="1">
    <location>
        <begin position="80"/>
        <end position="161"/>
    </location>
</feature>
<keyword evidence="2" id="KW-0732">Signal</keyword>
<dbReference type="CTD" id="8584456"/>
<feature type="region of interest" description="Disordered" evidence="1">
    <location>
        <begin position="673"/>
        <end position="731"/>
    </location>
</feature>
<feature type="compositionally biased region" description="Polar residues" evidence="1">
    <location>
        <begin position="446"/>
        <end position="459"/>
    </location>
</feature>
<reference evidence="3 4" key="2">
    <citation type="journal article" date="2011" name="PLoS Genet.">
        <title>Caenorhabditis briggsae recombinant inbred line genotypes reveal inter-strain incompatibility and the evolution of recombination.</title>
        <authorList>
            <person name="Ross J.A."/>
            <person name="Koboldt D.C."/>
            <person name="Staisch J.E."/>
            <person name="Chamberlin H.M."/>
            <person name="Gupta B.P."/>
            <person name="Miller R.D."/>
            <person name="Baird S.E."/>
            <person name="Haag E.S."/>
        </authorList>
    </citation>
    <scope>NUCLEOTIDE SEQUENCE [LARGE SCALE GENOMIC DNA]</scope>
    <source>
        <strain evidence="3 4">AF16</strain>
    </source>
</reference>
<feature type="compositionally biased region" description="Polar residues" evidence="1">
    <location>
        <begin position="620"/>
        <end position="636"/>
    </location>
</feature>
<feature type="compositionally biased region" description="Basic residues" evidence="1">
    <location>
        <begin position="85"/>
        <end position="94"/>
    </location>
</feature>
<accession>A8X395</accession>
<dbReference type="eggNOG" id="ENOG502R36S">
    <property type="taxonomic scope" value="Eukaryota"/>
</dbReference>
<name>A8X395_CAEBR</name>
<protein>
    <submittedName>
        <fullName evidence="3">Protein CBG06873</fullName>
    </submittedName>
</protein>
<gene>
    <name evidence="3 5" type="ORF">CBG06873</name>
    <name evidence="3" type="ORF">CBG_06873</name>
</gene>
<dbReference type="FunCoup" id="A8X395">
    <property type="interactions" value="1366"/>
</dbReference>
<dbReference type="HOGENOM" id="CLU_317417_0_0_1"/>
<feature type="compositionally biased region" description="Basic and acidic residues" evidence="1">
    <location>
        <begin position="414"/>
        <end position="430"/>
    </location>
</feature>
<dbReference type="RefSeq" id="XP_045093331.1">
    <property type="nucleotide sequence ID" value="XM_045244338.1"/>
</dbReference>
<feature type="region of interest" description="Disordered" evidence="1">
    <location>
        <begin position="245"/>
        <end position="325"/>
    </location>
</feature>
<sequence>MVSPQGVALATLLILGVVHGNLLDDLKKKFGGTSFGGGGGASSSFGSKFGLSEILKFPVSSSLGSASDFDIPKLDASKASMVHSSKSHKGHHKSSGSSSNTHSLTVVGADGKNITQNDETKSGYDKESKVDEANENTRIRSANGSVVSLVETGKSHNKSSVDDNEYALEKHQHESADKLGNKISLNSNKVNNKTRAAALDEANEPYNLQNADGTFIRNETGHKNSDEHLSHHILDEDQQMALNADGTSHNTTHRKGSIGDSHKSDQRAFSNHESMDAQGNNVSIASEKLASSDKGSRSDFEQNTEAQKNADGTSLSNVTGNFNNTNYDKAMQQEVMQKKLVNADGTSSLEGSHAGSNSSKINSSSGSNSAVDIIGKNGTYVHQANNNTDDYKLDEANQSAGSISEQIGKNGVRSHNESSIESGRKAESRNKTANSMVDTMDEKGTKTQINDKSASGTSLDENHNLTHALQEAVDEHGNVRDHSVAGGYRNKKTGEFDNSENLASIHNADGTETISKMKKNMSRNGYEAEKFAEEMTNEKNADGTVFVENKGSNSKVNRTDGFSNIAASQYQKGLNGMMSNETTDIGSSFNSSDDESNQFNHLHQIAANGSTIDHNKDSRQVASSLNNQNRLKSSMVSDDGAGHKINEQTEEASDLHDAGSASSDMDQKRVVNKDGTSQISNDSSNQTAVEHSDSEKKKHHRGEQRADGSFIEENSDSDKKHSNKDATDDRRNEFIHKGLDGRMQHEIKTSNLQNHKNDTDEVVNSSLHAKSANGTEINDVQHSDVSLSDLQESQAAAKNAVLKLADGSTVINKDESHVNHGKSRNDAAASHKRNQTNADGSSASLDIGSNSHTDLETRGEGGKKERYQDLGTGKVSSMSQGYEKTQAKGGDKSSSHDSSLTSDGKGHFVKSNNASDSHHVIDDKDIVRHKDVIVM</sequence>
<feature type="compositionally biased region" description="Polar residues" evidence="1">
    <location>
        <begin position="874"/>
        <end position="883"/>
    </location>
</feature>
<reference evidence="3 4" key="1">
    <citation type="journal article" date="2003" name="PLoS Biol.">
        <title>The genome sequence of Caenorhabditis briggsae: a platform for comparative genomics.</title>
        <authorList>
            <person name="Stein L.D."/>
            <person name="Bao Z."/>
            <person name="Blasiar D."/>
            <person name="Blumenthal T."/>
            <person name="Brent M.R."/>
            <person name="Chen N."/>
            <person name="Chinwalla A."/>
            <person name="Clarke L."/>
            <person name="Clee C."/>
            <person name="Coghlan A."/>
            <person name="Coulson A."/>
            <person name="D'Eustachio P."/>
            <person name="Fitch D.H."/>
            <person name="Fulton L.A."/>
            <person name="Fulton R.E."/>
            <person name="Griffiths-Jones S."/>
            <person name="Harris T.W."/>
            <person name="Hillier L.W."/>
            <person name="Kamath R."/>
            <person name="Kuwabara P.E."/>
            <person name="Mardis E.R."/>
            <person name="Marra M.A."/>
            <person name="Miner T.L."/>
            <person name="Minx P."/>
            <person name="Mullikin J.C."/>
            <person name="Plumb R.W."/>
            <person name="Rogers J."/>
            <person name="Schein J.E."/>
            <person name="Sohrmann M."/>
            <person name="Spieth J."/>
            <person name="Stajich J.E."/>
            <person name="Wei C."/>
            <person name="Willey D."/>
            <person name="Wilson R.K."/>
            <person name="Durbin R."/>
            <person name="Waterston R.H."/>
        </authorList>
    </citation>
    <scope>NUCLEOTIDE SEQUENCE [LARGE SCALE GENOMIC DNA]</scope>
    <source>
        <strain evidence="3 4">AF16</strain>
    </source>
</reference>
<evidence type="ECO:0000256" key="1">
    <source>
        <dbReference type="SAM" id="MobiDB-lite"/>
    </source>
</evidence>
<dbReference type="AlphaFoldDB" id="A8X395"/>
<feature type="region of interest" description="Disordered" evidence="1">
    <location>
        <begin position="610"/>
        <end position="641"/>
    </location>
</feature>
<dbReference type="GeneID" id="8584456"/>
<feature type="region of interest" description="Disordered" evidence="1">
    <location>
        <begin position="812"/>
        <end position="923"/>
    </location>
</feature>
<feature type="compositionally biased region" description="Low complexity" evidence="1">
    <location>
        <begin position="356"/>
        <end position="368"/>
    </location>
</feature>
<feature type="chain" id="PRO_5002732821" evidence="2">
    <location>
        <begin position="21"/>
        <end position="935"/>
    </location>
</feature>
<feature type="compositionally biased region" description="Basic and acidic residues" evidence="1">
    <location>
        <begin position="885"/>
        <end position="895"/>
    </location>
</feature>
<evidence type="ECO:0000313" key="5">
    <source>
        <dbReference type="WormBase" id="CBG06873"/>
    </source>
</evidence>
<feature type="compositionally biased region" description="Basic and acidic residues" evidence="1">
    <location>
        <begin position="290"/>
        <end position="300"/>
    </location>
</feature>
<dbReference type="Proteomes" id="UP000008549">
    <property type="component" value="Unassembled WGS sequence"/>
</dbReference>
<feature type="compositionally biased region" description="Polar residues" evidence="1">
    <location>
        <begin position="835"/>
        <end position="852"/>
    </location>
</feature>
<feature type="region of interest" description="Disordered" evidence="1">
    <location>
        <begin position="345"/>
        <end position="368"/>
    </location>
</feature>
<feature type="region of interest" description="Disordered" evidence="1">
    <location>
        <begin position="402"/>
        <end position="460"/>
    </location>
</feature>
<keyword evidence="4" id="KW-1185">Reference proteome</keyword>
<feature type="compositionally biased region" description="Polar residues" evidence="1">
    <location>
        <begin position="267"/>
        <end position="284"/>
    </location>
</feature>
<dbReference type="STRING" id="6238.A8X395"/>
<feature type="compositionally biased region" description="Basic and acidic residues" evidence="1">
    <location>
        <begin position="118"/>
        <end position="138"/>
    </location>
</feature>
<proteinExistence type="predicted"/>
<feature type="compositionally biased region" description="Polar residues" evidence="1">
    <location>
        <begin position="301"/>
        <end position="325"/>
    </location>
</feature>
<organism evidence="3 4">
    <name type="scientific">Caenorhabditis briggsae</name>
    <dbReference type="NCBI Taxonomy" id="6238"/>
    <lineage>
        <taxon>Eukaryota</taxon>
        <taxon>Metazoa</taxon>
        <taxon>Ecdysozoa</taxon>
        <taxon>Nematoda</taxon>
        <taxon>Chromadorea</taxon>
        <taxon>Rhabditida</taxon>
        <taxon>Rhabditina</taxon>
        <taxon>Rhabditomorpha</taxon>
        <taxon>Rhabditoidea</taxon>
        <taxon>Rhabditidae</taxon>
        <taxon>Peloderinae</taxon>
        <taxon>Caenorhabditis</taxon>
    </lineage>
</organism>
<dbReference type="KEGG" id="cbr:CBG_06873"/>
<feature type="signal peptide" evidence="2">
    <location>
        <begin position="1"/>
        <end position="20"/>
    </location>
</feature>
<feature type="compositionally biased region" description="Basic and acidic residues" evidence="1">
    <location>
        <begin position="716"/>
        <end position="731"/>
    </location>
</feature>
<dbReference type="InParanoid" id="A8X395"/>
<evidence type="ECO:0000313" key="4">
    <source>
        <dbReference type="Proteomes" id="UP000008549"/>
    </source>
</evidence>